<keyword evidence="1" id="KW-0460">Magnesium</keyword>
<comment type="cofactor">
    <cofactor evidence="1">
        <name>Mg(2+)</name>
        <dbReference type="ChEBI" id="CHEBI:18420"/>
    </cofactor>
</comment>
<comment type="similarity">
    <text evidence="1">Belongs to the MoeA family.</text>
</comment>
<comment type="pathway">
    <text evidence="1">Cofactor biosynthesis; molybdopterin biosynthesis.</text>
</comment>
<reference evidence="3 4" key="1">
    <citation type="submission" date="2019-11" db="EMBL/GenBank/DDBJ databases">
        <title>Acidiferrimicrobium australis gen. nov., sp. nov., an acidophilic and obligately heterotrophic, member of the Actinobacteria that catalyses dissimilatory oxido- reduction of iron isolated from metal-rich acidic water in Chile.</title>
        <authorList>
            <person name="Gonzalez D."/>
            <person name="Huber K."/>
            <person name="Hedrich S."/>
            <person name="Rojas-Villalobos C."/>
            <person name="Quatrini R."/>
            <person name="Dinamarca M.A."/>
            <person name="Schwarz A."/>
            <person name="Canales C."/>
            <person name="Nancucheo I."/>
        </authorList>
    </citation>
    <scope>NUCLEOTIDE SEQUENCE [LARGE SCALE GENOMIC DNA]</scope>
    <source>
        <strain evidence="3 4">USS-CCA1</strain>
    </source>
</reference>
<proteinExistence type="inferred from homology"/>
<feature type="domain" description="MoeA N-terminal and linker" evidence="2">
    <location>
        <begin position="2"/>
        <end position="69"/>
    </location>
</feature>
<protein>
    <recommendedName>
        <fullName evidence="1">Molybdopterin molybdenumtransferase</fullName>
        <ecNumber evidence="1">2.10.1.1</ecNumber>
    </recommendedName>
</protein>
<keyword evidence="1" id="KW-0808">Transferase</keyword>
<dbReference type="EMBL" id="WJHE01000423">
    <property type="protein sequence ID" value="MST32891.1"/>
    <property type="molecule type" value="Genomic_DNA"/>
</dbReference>
<keyword evidence="1" id="KW-0479">Metal-binding</keyword>
<evidence type="ECO:0000313" key="3">
    <source>
        <dbReference type="EMBL" id="MST32891.1"/>
    </source>
</evidence>
<dbReference type="Proteomes" id="UP000437736">
    <property type="component" value="Unassembled WGS sequence"/>
</dbReference>
<dbReference type="Gene3D" id="2.170.190.11">
    <property type="entry name" value="Molybdopterin biosynthesis moea protein, domain 3"/>
    <property type="match status" value="1"/>
</dbReference>
<dbReference type="SUPFAM" id="SSF63882">
    <property type="entry name" value="MoeA N-terminal region -like"/>
    <property type="match status" value="1"/>
</dbReference>
<comment type="caution">
    <text evidence="3">The sequence shown here is derived from an EMBL/GenBank/DDBJ whole genome shotgun (WGS) entry which is preliminary data.</text>
</comment>
<evidence type="ECO:0000259" key="2">
    <source>
        <dbReference type="Pfam" id="PF03453"/>
    </source>
</evidence>
<dbReference type="PANTHER" id="PTHR10192">
    <property type="entry name" value="MOLYBDOPTERIN BIOSYNTHESIS PROTEIN"/>
    <property type="match status" value="1"/>
</dbReference>
<comment type="catalytic activity">
    <reaction evidence="1">
        <text>adenylyl-molybdopterin + molybdate = Mo-molybdopterin + AMP + H(+)</text>
        <dbReference type="Rhea" id="RHEA:35047"/>
        <dbReference type="ChEBI" id="CHEBI:15378"/>
        <dbReference type="ChEBI" id="CHEBI:36264"/>
        <dbReference type="ChEBI" id="CHEBI:62727"/>
        <dbReference type="ChEBI" id="CHEBI:71302"/>
        <dbReference type="ChEBI" id="CHEBI:456215"/>
    </reaction>
</comment>
<dbReference type="Pfam" id="PF03453">
    <property type="entry name" value="MoeA_N"/>
    <property type="match status" value="1"/>
</dbReference>
<keyword evidence="1" id="KW-0500">Molybdenum</keyword>
<gene>
    <name evidence="3" type="ORF">GHK86_09190</name>
</gene>
<keyword evidence="4" id="KW-1185">Reference proteome</keyword>
<dbReference type="EC" id="2.10.1.1" evidence="1"/>
<accession>A0ABW9QU69</accession>
<dbReference type="InterPro" id="IPR036135">
    <property type="entry name" value="MoeA_linker/N_sf"/>
</dbReference>
<sequence length="77" mass="7715">MISLEEARSRVLAGCRPAPPRPVAVADALGLVLAEDVDAGEAVPPFASSAMDGYAVLAADVAGASGDRPARLRVVGT</sequence>
<keyword evidence="1" id="KW-0501">Molybdenum cofactor biosynthesis</keyword>
<evidence type="ECO:0000256" key="1">
    <source>
        <dbReference type="RuleBase" id="RU365090"/>
    </source>
</evidence>
<dbReference type="Gene3D" id="3.90.105.10">
    <property type="entry name" value="Molybdopterin biosynthesis moea protein, domain 2"/>
    <property type="match status" value="1"/>
</dbReference>
<dbReference type="PANTHER" id="PTHR10192:SF5">
    <property type="entry name" value="GEPHYRIN"/>
    <property type="match status" value="1"/>
</dbReference>
<comment type="function">
    <text evidence="1">Catalyzes the insertion of molybdate into adenylated molybdopterin with the concomitant release of AMP.</text>
</comment>
<name>A0ABW9QU69_9ACTN</name>
<evidence type="ECO:0000313" key="4">
    <source>
        <dbReference type="Proteomes" id="UP000437736"/>
    </source>
</evidence>
<dbReference type="InterPro" id="IPR038987">
    <property type="entry name" value="MoeA-like"/>
</dbReference>
<organism evidence="3 4">
    <name type="scientific">Acidiferrimicrobium australe</name>
    <dbReference type="NCBI Taxonomy" id="2664430"/>
    <lineage>
        <taxon>Bacteria</taxon>
        <taxon>Bacillati</taxon>
        <taxon>Actinomycetota</taxon>
        <taxon>Acidimicrobiia</taxon>
        <taxon>Acidimicrobiales</taxon>
        <taxon>Acidimicrobiaceae</taxon>
        <taxon>Acidiferrimicrobium</taxon>
    </lineage>
</organism>
<feature type="non-terminal residue" evidence="3">
    <location>
        <position position="77"/>
    </location>
</feature>
<dbReference type="InterPro" id="IPR005110">
    <property type="entry name" value="MoeA_linker/N"/>
</dbReference>